<dbReference type="Gene3D" id="1.10.1820.10">
    <property type="entry name" value="protein kinase ck2 holoenzyme, chain C, domain 1"/>
    <property type="match status" value="1"/>
</dbReference>
<dbReference type="InterPro" id="IPR016149">
    <property type="entry name" value="Casein_kin_II_reg-sub_N"/>
</dbReference>
<dbReference type="SUPFAM" id="SSF57798">
    <property type="entry name" value="Casein kinase II beta subunit"/>
    <property type="match status" value="1"/>
</dbReference>
<dbReference type="InterPro" id="IPR035991">
    <property type="entry name" value="Casein_kinase_II_beta-like"/>
</dbReference>
<comment type="function">
    <text evidence="2 3">Regulatory subunit of casein kinase II/CK2. As part of the kinase complex regulates the basal catalytic activity of the alpha subunit a constitutively active serine/threonine-protein kinase that phosphorylates a large number of substrates containing acidic residues C-terminal to the phosphorylated serine or threonine.</text>
</comment>
<dbReference type="FunFam" id="2.20.25.20:FF:000001">
    <property type="entry name" value="Casein kinase II subunit beta"/>
    <property type="match status" value="1"/>
</dbReference>
<evidence type="ECO:0000313" key="4">
    <source>
        <dbReference type="EMBL" id="RKP02900.1"/>
    </source>
</evidence>
<dbReference type="PANTHER" id="PTHR11740">
    <property type="entry name" value="CASEIN KINASE II SUBUNIT BETA"/>
    <property type="match status" value="1"/>
</dbReference>
<evidence type="ECO:0000313" key="5">
    <source>
        <dbReference type="Proteomes" id="UP000274922"/>
    </source>
</evidence>
<dbReference type="STRING" id="1555241.A0A4P9XCK1"/>
<dbReference type="PANTHER" id="PTHR11740:SF39">
    <property type="entry name" value="CASEIN KINASE II SUBUNIT BETA"/>
    <property type="match status" value="1"/>
</dbReference>
<sequence length="244" mass="26931">MSVPSSSSSASSTAYWIEWHSRLRGHEFFCEIDEDYILDRFNLTGLNLDVPHYAAAYDLINDCLEDTLDDATRVEVDRSARLLYGLIHARFILTQRGLAKMYEKYRLGHFGRCPRVLCGGQETLPVGLTDTPGMKSVKLFCPRCEDVYTPPARRHAAIDGAFFGTTFPHLLLHTMPELVPRKAAGSGFEGVPGGARGTPLGAGMGAGADTLSRYVPKIFGFRVHHASREHHLQDKVAAALGVQR</sequence>
<keyword evidence="5" id="KW-1185">Reference proteome</keyword>
<dbReference type="GO" id="GO:0019887">
    <property type="term" value="F:protein kinase regulator activity"/>
    <property type="evidence" value="ECO:0007669"/>
    <property type="project" value="InterPro"/>
</dbReference>
<gene>
    <name evidence="4" type="ORF">CXG81DRAFT_10233</name>
</gene>
<dbReference type="InterPro" id="IPR000704">
    <property type="entry name" value="Casein_kinase_II_reg-sub"/>
</dbReference>
<dbReference type="Proteomes" id="UP000274922">
    <property type="component" value="Unassembled WGS sequence"/>
</dbReference>
<dbReference type="GO" id="GO:0006359">
    <property type="term" value="P:regulation of transcription by RNA polymerase III"/>
    <property type="evidence" value="ECO:0007669"/>
    <property type="project" value="TreeGrafter"/>
</dbReference>
<evidence type="ECO:0000256" key="2">
    <source>
        <dbReference type="ARBA" id="ARBA00045899"/>
    </source>
</evidence>
<reference evidence="5" key="1">
    <citation type="journal article" date="2018" name="Nat. Microbiol.">
        <title>Leveraging single-cell genomics to expand the fungal tree of life.</title>
        <authorList>
            <person name="Ahrendt S.R."/>
            <person name="Quandt C.A."/>
            <person name="Ciobanu D."/>
            <person name="Clum A."/>
            <person name="Salamov A."/>
            <person name="Andreopoulos B."/>
            <person name="Cheng J.F."/>
            <person name="Woyke T."/>
            <person name="Pelin A."/>
            <person name="Henrissat B."/>
            <person name="Reynolds N.K."/>
            <person name="Benny G.L."/>
            <person name="Smith M.E."/>
            <person name="James T.Y."/>
            <person name="Grigoriev I.V."/>
        </authorList>
    </citation>
    <scope>NUCLEOTIDE SEQUENCE [LARGE SCALE GENOMIC DNA]</scope>
    <source>
        <strain evidence="5">ATCC 52028</strain>
    </source>
</reference>
<proteinExistence type="inferred from homology"/>
<dbReference type="FunFam" id="1.10.1820.10:FF:000005">
    <property type="entry name" value="Casein kinase II subunit beta"/>
    <property type="match status" value="1"/>
</dbReference>
<dbReference type="AlphaFoldDB" id="A0A4P9XCK1"/>
<dbReference type="Pfam" id="PF01214">
    <property type="entry name" value="CK_II_beta"/>
    <property type="match status" value="1"/>
</dbReference>
<dbReference type="GO" id="GO:0034456">
    <property type="term" value="C:UTP-C complex"/>
    <property type="evidence" value="ECO:0007669"/>
    <property type="project" value="TreeGrafter"/>
</dbReference>
<comment type="similarity">
    <text evidence="1 3">Belongs to the casein kinase 2 subunit beta family.</text>
</comment>
<protein>
    <recommendedName>
        <fullName evidence="3">Casein kinase II subunit beta</fullName>
        <shortName evidence="3">CK II beta</shortName>
    </recommendedName>
</protein>
<dbReference type="PRINTS" id="PR00472">
    <property type="entry name" value="CASNKINASEII"/>
</dbReference>
<name>A0A4P9XCK1_9FUNG</name>
<dbReference type="GO" id="GO:0005737">
    <property type="term" value="C:cytoplasm"/>
    <property type="evidence" value="ECO:0007669"/>
    <property type="project" value="TreeGrafter"/>
</dbReference>
<dbReference type="OrthoDB" id="3971593at2759"/>
<comment type="subunit">
    <text evidence="3">Tetramer of two alpha and two beta subunits.</text>
</comment>
<organism evidence="4 5">
    <name type="scientific">Caulochytrium protostelioides</name>
    <dbReference type="NCBI Taxonomy" id="1555241"/>
    <lineage>
        <taxon>Eukaryota</taxon>
        <taxon>Fungi</taxon>
        <taxon>Fungi incertae sedis</taxon>
        <taxon>Chytridiomycota</taxon>
        <taxon>Chytridiomycota incertae sedis</taxon>
        <taxon>Chytridiomycetes</taxon>
        <taxon>Caulochytriales</taxon>
        <taxon>Caulochytriaceae</taxon>
        <taxon>Caulochytrium</taxon>
    </lineage>
</organism>
<accession>A0A4P9XCK1</accession>
<evidence type="ECO:0000256" key="3">
    <source>
        <dbReference type="RuleBase" id="RU361268"/>
    </source>
</evidence>
<dbReference type="Gene3D" id="2.20.25.20">
    <property type="match status" value="1"/>
</dbReference>
<dbReference type="EMBL" id="ML014133">
    <property type="protein sequence ID" value="RKP02900.1"/>
    <property type="molecule type" value="Genomic_DNA"/>
</dbReference>
<dbReference type="PROSITE" id="PS01101">
    <property type="entry name" value="CK2_BETA"/>
    <property type="match status" value="1"/>
</dbReference>
<evidence type="ECO:0000256" key="1">
    <source>
        <dbReference type="ARBA" id="ARBA00006941"/>
    </source>
</evidence>
<dbReference type="GO" id="GO:0005956">
    <property type="term" value="C:protein kinase CK2 complex"/>
    <property type="evidence" value="ECO:0007669"/>
    <property type="project" value="UniProtKB-UniRule"/>
</dbReference>
<dbReference type="SMART" id="SM01085">
    <property type="entry name" value="CK_II_beta"/>
    <property type="match status" value="1"/>
</dbReference>